<evidence type="ECO:0000313" key="2">
    <source>
        <dbReference type="EMBL" id="PKY60800.1"/>
    </source>
</evidence>
<protein>
    <submittedName>
        <fullName evidence="2">Uncharacterized protein</fullName>
    </submittedName>
</protein>
<keyword evidence="3" id="KW-1185">Reference proteome</keyword>
<comment type="caution">
    <text evidence="2">The sequence shown here is derived from an EMBL/GenBank/DDBJ whole genome shotgun (WGS) entry which is preliminary data.</text>
</comment>
<organism evidence="2 3">
    <name type="scientific">Rhizophagus irregularis</name>
    <dbReference type="NCBI Taxonomy" id="588596"/>
    <lineage>
        <taxon>Eukaryota</taxon>
        <taxon>Fungi</taxon>
        <taxon>Fungi incertae sedis</taxon>
        <taxon>Mucoromycota</taxon>
        <taxon>Glomeromycotina</taxon>
        <taxon>Glomeromycetes</taxon>
        <taxon>Glomerales</taxon>
        <taxon>Glomeraceae</taxon>
        <taxon>Rhizophagus</taxon>
    </lineage>
</organism>
<dbReference type="Proteomes" id="UP000234323">
    <property type="component" value="Unassembled WGS sequence"/>
</dbReference>
<reference evidence="2 3" key="1">
    <citation type="submission" date="2015-10" db="EMBL/GenBank/DDBJ databases">
        <title>Genome analyses suggest a sexual origin of heterokaryosis in a supposedly ancient asexual fungus.</title>
        <authorList>
            <person name="Ropars J."/>
            <person name="Sedzielewska K."/>
            <person name="Noel J."/>
            <person name="Charron P."/>
            <person name="Farinelli L."/>
            <person name="Marton T."/>
            <person name="Kruger M."/>
            <person name="Pelin A."/>
            <person name="Brachmann A."/>
            <person name="Corradi N."/>
        </authorList>
    </citation>
    <scope>NUCLEOTIDE SEQUENCE [LARGE SCALE GENOMIC DNA]</scope>
    <source>
        <strain evidence="2 3">A4</strain>
    </source>
</reference>
<feature type="region of interest" description="Disordered" evidence="1">
    <location>
        <begin position="1"/>
        <end position="31"/>
    </location>
</feature>
<dbReference type="EMBL" id="LLXI01004615">
    <property type="protein sequence ID" value="PKY60800.1"/>
    <property type="molecule type" value="Genomic_DNA"/>
</dbReference>
<dbReference type="AlphaFoldDB" id="A0A2I1HPI6"/>
<proteinExistence type="predicted"/>
<evidence type="ECO:0000313" key="3">
    <source>
        <dbReference type="Proteomes" id="UP000234323"/>
    </source>
</evidence>
<gene>
    <name evidence="2" type="ORF">RhiirA4_484943</name>
</gene>
<sequence length="95" mass="11577">MSNTSDRFNKKDKNQHRQRHQSQRNTTYHRRSLFNGLPYDKLNPRIDDQAHIRWTSSNFLHSGTWETHRDNLLFNDIDTSLIFYNFPFNNRFFSA</sequence>
<name>A0A2I1HPI6_9GLOM</name>
<accession>A0A2I1HPI6</accession>
<evidence type="ECO:0000256" key="1">
    <source>
        <dbReference type="SAM" id="MobiDB-lite"/>
    </source>
</evidence>
<feature type="compositionally biased region" description="Basic residues" evidence="1">
    <location>
        <begin position="13"/>
        <end position="31"/>
    </location>
</feature>